<feature type="region of interest" description="Disordered" evidence="1">
    <location>
        <begin position="276"/>
        <end position="345"/>
    </location>
</feature>
<dbReference type="PANTHER" id="PTHR24094:SF15">
    <property type="entry name" value="AMP-DEPENDENT SYNTHETASE_LIGASE DOMAIN-CONTAINING PROTEIN-RELATED"/>
    <property type="match status" value="1"/>
</dbReference>
<dbReference type="AlphaFoldDB" id="A0A2N4SZF0"/>
<dbReference type="PRINTS" id="PR01217">
    <property type="entry name" value="PRICHEXTENSN"/>
</dbReference>
<dbReference type="RefSeq" id="WP_257879597.1">
    <property type="nucleotide sequence ID" value="NZ_LOMZ01000001.1"/>
</dbReference>
<feature type="signal peptide" evidence="2">
    <location>
        <begin position="1"/>
        <end position="34"/>
    </location>
</feature>
<evidence type="ECO:0000313" key="5">
    <source>
        <dbReference type="Proteomes" id="UP000234632"/>
    </source>
</evidence>
<feature type="compositionally biased region" description="Pro residues" evidence="1">
    <location>
        <begin position="71"/>
        <end position="92"/>
    </location>
</feature>
<dbReference type="Proteomes" id="UP000234632">
    <property type="component" value="Unassembled WGS sequence"/>
</dbReference>
<dbReference type="Pfam" id="PF05901">
    <property type="entry name" value="Excalibur"/>
    <property type="match status" value="1"/>
</dbReference>
<dbReference type="InterPro" id="IPR008613">
    <property type="entry name" value="Excalibur_Ca-bd_domain"/>
</dbReference>
<gene>
    <name evidence="4" type="ORF">AUQ48_02685</name>
</gene>
<keyword evidence="2" id="KW-0732">Signal</keyword>
<evidence type="ECO:0000259" key="3">
    <source>
        <dbReference type="SMART" id="SM00894"/>
    </source>
</evidence>
<accession>A0A2N4SZF0</accession>
<dbReference type="SMART" id="SM00894">
    <property type="entry name" value="Excalibur"/>
    <property type="match status" value="1"/>
</dbReference>
<proteinExistence type="predicted"/>
<sequence>MIPTSPSSRPGRRSPLLRTGSRLAAATLALGLLAGCTDAPSPAPAPEPSAATLAPSAGAPSGSEPTTPGATPAPAPPTTAAPEAPSPPPAPASPAATALADLPVAAAGTMSDYDREGDFGGWADPDGNGCDARNDVLARDLTDVVTEDGCTVRSGTLEDPYTGTVVEFRRGVLTSSDVQIDHVVSLGNAWVSGARRLSQDQRVALANDPLNLLAVDGPTNGVKSDKHAGQWLPPNEAFRCEFVALQIAVKTRYDLRVTAPEKQAMADVLADCPGQPLPGAAPVPERAPAEEPAPEAAPAPAPAPAEEVHYPNCTAVREAGASPLHAGEPGYRAGLDGDRDGVACE</sequence>
<dbReference type="InterPro" id="IPR011089">
    <property type="entry name" value="GmrSD_C"/>
</dbReference>
<dbReference type="PANTHER" id="PTHR24094">
    <property type="entry name" value="SECRETED PROTEIN"/>
    <property type="match status" value="1"/>
</dbReference>
<dbReference type="Pfam" id="PF07510">
    <property type="entry name" value="GmrSD_C"/>
    <property type="match status" value="1"/>
</dbReference>
<evidence type="ECO:0000313" key="4">
    <source>
        <dbReference type="EMBL" id="PLC11358.1"/>
    </source>
</evidence>
<dbReference type="EMBL" id="LOMZ01000001">
    <property type="protein sequence ID" value="PLC11358.1"/>
    <property type="molecule type" value="Genomic_DNA"/>
</dbReference>
<feature type="domain" description="Excalibur calcium-binding" evidence="3">
    <location>
        <begin position="309"/>
        <end position="345"/>
    </location>
</feature>
<evidence type="ECO:0000256" key="1">
    <source>
        <dbReference type="SAM" id="MobiDB-lite"/>
    </source>
</evidence>
<feature type="region of interest" description="Disordered" evidence="1">
    <location>
        <begin position="35"/>
        <end position="95"/>
    </location>
</feature>
<evidence type="ECO:0000256" key="2">
    <source>
        <dbReference type="SAM" id="SignalP"/>
    </source>
</evidence>
<feature type="chain" id="PRO_5038795584" description="Excalibur calcium-binding domain-containing protein" evidence="2">
    <location>
        <begin position="35"/>
        <end position="345"/>
    </location>
</feature>
<protein>
    <recommendedName>
        <fullName evidence="3">Excalibur calcium-binding domain-containing protein</fullName>
    </recommendedName>
</protein>
<comment type="caution">
    <text evidence="4">The sequence shown here is derived from an EMBL/GenBank/DDBJ whole genome shotgun (WGS) entry which is preliminary data.</text>
</comment>
<name>A0A2N4SZF0_9MICC</name>
<feature type="region of interest" description="Disordered" evidence="1">
    <location>
        <begin position="1"/>
        <end position="20"/>
    </location>
</feature>
<feature type="compositionally biased region" description="Low complexity" evidence="1">
    <location>
        <begin position="48"/>
        <end position="70"/>
    </location>
</feature>
<organism evidence="4 5">
    <name type="scientific">Kocuria flava</name>
    <dbReference type="NCBI Taxonomy" id="446860"/>
    <lineage>
        <taxon>Bacteria</taxon>
        <taxon>Bacillati</taxon>
        <taxon>Actinomycetota</taxon>
        <taxon>Actinomycetes</taxon>
        <taxon>Micrococcales</taxon>
        <taxon>Micrococcaceae</taxon>
        <taxon>Kocuria</taxon>
    </lineage>
</organism>
<reference evidence="4 5" key="1">
    <citation type="submission" date="2015-12" db="EMBL/GenBank/DDBJ databases">
        <authorList>
            <person name="Shamseldin A."/>
            <person name="Moawad H."/>
            <person name="Abd El-Rahim W.M."/>
            <person name="Sadowsky M.J."/>
        </authorList>
    </citation>
    <scope>NUCLEOTIDE SEQUENCE [LARGE SCALE GENOMIC DNA]</scope>
    <source>
        <strain evidence="4 5">S43</strain>
    </source>
</reference>
<feature type="compositionally biased region" description="Basic and acidic residues" evidence="1">
    <location>
        <begin position="335"/>
        <end position="345"/>
    </location>
</feature>